<dbReference type="PROSITE" id="PS50885">
    <property type="entry name" value="HAMP"/>
    <property type="match status" value="1"/>
</dbReference>
<evidence type="ECO:0000259" key="17">
    <source>
        <dbReference type="PROSITE" id="PS50885"/>
    </source>
</evidence>
<evidence type="ECO:0000313" key="18">
    <source>
        <dbReference type="EMBL" id="MDG0815564.1"/>
    </source>
</evidence>
<feature type="domain" description="Histidine kinase" evidence="16">
    <location>
        <begin position="274"/>
        <end position="500"/>
    </location>
</feature>
<keyword evidence="19" id="KW-1185">Reference proteome</keyword>
<dbReference type="SMART" id="SM00387">
    <property type="entry name" value="HATPase_c"/>
    <property type="match status" value="1"/>
</dbReference>
<evidence type="ECO:0000256" key="6">
    <source>
        <dbReference type="ARBA" id="ARBA00022679"/>
    </source>
</evidence>
<evidence type="ECO:0000256" key="15">
    <source>
        <dbReference type="SAM" id="Phobius"/>
    </source>
</evidence>
<comment type="catalytic activity">
    <reaction evidence="1">
        <text>ATP + protein L-histidine = ADP + protein N-phospho-L-histidine.</text>
        <dbReference type="EC" id="2.7.13.3"/>
    </reaction>
</comment>
<evidence type="ECO:0000256" key="11">
    <source>
        <dbReference type="ARBA" id="ARBA00022989"/>
    </source>
</evidence>
<keyword evidence="7 15" id="KW-0812">Transmembrane</keyword>
<dbReference type="RefSeq" id="WP_277577039.1">
    <property type="nucleotide sequence ID" value="NZ_JANRMI010000001.1"/>
</dbReference>
<keyword evidence="11 15" id="KW-1133">Transmembrane helix</keyword>
<dbReference type="InterPro" id="IPR036097">
    <property type="entry name" value="HisK_dim/P_sf"/>
</dbReference>
<dbReference type="SUPFAM" id="SSF55874">
    <property type="entry name" value="ATPase domain of HSP90 chaperone/DNA topoisomerase II/histidine kinase"/>
    <property type="match status" value="1"/>
</dbReference>
<evidence type="ECO:0000256" key="13">
    <source>
        <dbReference type="ARBA" id="ARBA00023136"/>
    </source>
</evidence>
<dbReference type="InterPro" id="IPR050398">
    <property type="entry name" value="HssS/ArlS-like"/>
</dbReference>
<evidence type="ECO:0000256" key="8">
    <source>
        <dbReference type="ARBA" id="ARBA00022741"/>
    </source>
</evidence>
<dbReference type="InterPro" id="IPR005467">
    <property type="entry name" value="His_kinase_dom"/>
</dbReference>
<dbReference type="InterPro" id="IPR003660">
    <property type="entry name" value="HAMP_dom"/>
</dbReference>
<dbReference type="CDD" id="cd06225">
    <property type="entry name" value="HAMP"/>
    <property type="match status" value="1"/>
</dbReference>
<reference evidence="18" key="1">
    <citation type="submission" date="2022-08" db="EMBL/GenBank/DDBJ databases">
        <title>Novel Bdellovibrio Species Isolated from Svalbard: Designation Bdellovibrio svalbardensis.</title>
        <authorList>
            <person name="Mitchell R.J."/>
            <person name="Choi S.Y."/>
        </authorList>
    </citation>
    <scope>NUCLEOTIDE SEQUENCE</scope>
    <source>
        <strain evidence="18">PAP01</strain>
    </source>
</reference>
<keyword evidence="10" id="KW-0067">ATP-binding</keyword>
<dbReference type="Gene3D" id="6.10.340.10">
    <property type="match status" value="1"/>
</dbReference>
<feature type="transmembrane region" description="Helical" evidence="15">
    <location>
        <begin position="6"/>
        <end position="29"/>
    </location>
</feature>
<evidence type="ECO:0000256" key="9">
    <source>
        <dbReference type="ARBA" id="ARBA00022777"/>
    </source>
</evidence>
<dbReference type="Pfam" id="PF02518">
    <property type="entry name" value="HATPase_c"/>
    <property type="match status" value="1"/>
</dbReference>
<comment type="subcellular location">
    <subcellularLocation>
        <location evidence="2">Cell membrane</location>
        <topology evidence="2">Multi-pass membrane protein</topology>
    </subcellularLocation>
</comment>
<keyword evidence="9 18" id="KW-0418">Kinase</keyword>
<keyword evidence="5" id="KW-0597">Phosphoprotein</keyword>
<evidence type="ECO:0000256" key="4">
    <source>
        <dbReference type="ARBA" id="ARBA00022475"/>
    </source>
</evidence>
<evidence type="ECO:0000256" key="1">
    <source>
        <dbReference type="ARBA" id="ARBA00000085"/>
    </source>
</evidence>
<dbReference type="Gene3D" id="3.30.565.10">
    <property type="entry name" value="Histidine kinase-like ATPase, C-terminal domain"/>
    <property type="match status" value="1"/>
</dbReference>
<evidence type="ECO:0000256" key="5">
    <source>
        <dbReference type="ARBA" id="ARBA00022553"/>
    </source>
</evidence>
<dbReference type="SMART" id="SM00388">
    <property type="entry name" value="HisKA"/>
    <property type="match status" value="1"/>
</dbReference>
<dbReference type="CDD" id="cd00082">
    <property type="entry name" value="HisKA"/>
    <property type="match status" value="1"/>
</dbReference>
<dbReference type="PANTHER" id="PTHR45528:SF1">
    <property type="entry name" value="SENSOR HISTIDINE KINASE CPXA"/>
    <property type="match status" value="1"/>
</dbReference>
<organism evidence="18 19">
    <name type="scientific">Bdellovibrio svalbardensis</name>
    <dbReference type="NCBI Taxonomy" id="2972972"/>
    <lineage>
        <taxon>Bacteria</taxon>
        <taxon>Pseudomonadati</taxon>
        <taxon>Bdellovibrionota</taxon>
        <taxon>Bdellovibrionia</taxon>
        <taxon>Bdellovibrionales</taxon>
        <taxon>Pseudobdellovibrionaceae</taxon>
        <taxon>Bdellovibrio</taxon>
    </lineage>
</organism>
<evidence type="ECO:0000256" key="2">
    <source>
        <dbReference type="ARBA" id="ARBA00004651"/>
    </source>
</evidence>
<keyword evidence="12" id="KW-0902">Two-component regulatory system</keyword>
<evidence type="ECO:0000256" key="12">
    <source>
        <dbReference type="ARBA" id="ARBA00023012"/>
    </source>
</evidence>
<dbReference type="GO" id="GO:0016301">
    <property type="term" value="F:kinase activity"/>
    <property type="evidence" value="ECO:0007669"/>
    <property type="project" value="UniProtKB-KW"/>
</dbReference>
<evidence type="ECO:0000256" key="14">
    <source>
        <dbReference type="SAM" id="MobiDB-lite"/>
    </source>
</evidence>
<evidence type="ECO:0000259" key="16">
    <source>
        <dbReference type="PROSITE" id="PS50109"/>
    </source>
</evidence>
<dbReference type="PROSITE" id="PS50109">
    <property type="entry name" value="HIS_KIN"/>
    <property type="match status" value="1"/>
</dbReference>
<dbReference type="PANTHER" id="PTHR45528">
    <property type="entry name" value="SENSOR HISTIDINE KINASE CPXA"/>
    <property type="match status" value="1"/>
</dbReference>
<dbReference type="EMBL" id="JANRMI010000001">
    <property type="protein sequence ID" value="MDG0815564.1"/>
    <property type="molecule type" value="Genomic_DNA"/>
</dbReference>
<dbReference type="Gene3D" id="1.10.287.130">
    <property type="match status" value="1"/>
</dbReference>
<dbReference type="CDD" id="cd00075">
    <property type="entry name" value="HATPase"/>
    <property type="match status" value="1"/>
</dbReference>
<dbReference type="Proteomes" id="UP001152321">
    <property type="component" value="Unassembled WGS sequence"/>
</dbReference>
<dbReference type="InterPro" id="IPR003661">
    <property type="entry name" value="HisK_dim/P_dom"/>
</dbReference>
<feature type="compositionally biased region" description="Basic and acidic residues" evidence="14">
    <location>
        <begin position="70"/>
        <end position="81"/>
    </location>
</feature>
<proteinExistence type="predicted"/>
<dbReference type="SUPFAM" id="SSF47384">
    <property type="entry name" value="Homodimeric domain of signal transducing histidine kinase"/>
    <property type="match status" value="1"/>
</dbReference>
<evidence type="ECO:0000313" key="19">
    <source>
        <dbReference type="Proteomes" id="UP001152321"/>
    </source>
</evidence>
<dbReference type="Pfam" id="PF00512">
    <property type="entry name" value="HisKA"/>
    <property type="match status" value="1"/>
</dbReference>
<name>A0ABT6DFE0_9BACT</name>
<accession>A0ABT6DFE0</accession>
<evidence type="ECO:0000256" key="7">
    <source>
        <dbReference type="ARBA" id="ARBA00022692"/>
    </source>
</evidence>
<dbReference type="InterPro" id="IPR036890">
    <property type="entry name" value="HATPase_C_sf"/>
</dbReference>
<feature type="transmembrane region" description="Helical" evidence="15">
    <location>
        <begin position="182"/>
        <end position="209"/>
    </location>
</feature>
<keyword evidence="6" id="KW-0808">Transferase</keyword>
<feature type="domain" description="HAMP" evidence="17">
    <location>
        <begin position="214"/>
        <end position="259"/>
    </location>
</feature>
<feature type="region of interest" description="Disordered" evidence="14">
    <location>
        <begin position="59"/>
        <end position="101"/>
    </location>
</feature>
<protein>
    <recommendedName>
        <fullName evidence="3">histidine kinase</fullName>
        <ecNumber evidence="3">2.7.13.3</ecNumber>
    </recommendedName>
</protein>
<sequence>MKNLTYLKLFLVSVSAALVLSLISILCLIKFSDISFRPHRLSLLQFVARSIETNPKGLVLPDIPFGPPREGPRPPHRHDDFPPPPPPGGPGGMMGRPPGPPPGGPEFPEFWIISASDQVVAGDEKRLPKAVMGLAKPTDVHGLTSTDRFWNFFDRTSVMRLDHEPAAYLVIFERRNPFRGPLFFTQGIFTFATVVVALFLALTITFSYLRQKSEEARSVLLRLERGDLKARFEIKPFDEFGGLLLDFNRMAHEIERLVNRVRETESARSHLLSELGHDLRTPLTSLTTSFETLKFHFKKMTDSDRDEVFTMITAEVEYFKELLEKLMTIAELDEPHYKKSTDLIDLSSLVQQELRFRQSSSAASGKDFSFTAEGLNGQQAMVLGDSYLLLRLLKNAVDNASRYAKSKVMVAIVDRDEHIEVSVADDGPGMDQAGLANFGKRQERRKRREEGTGLNFSLGLGSVIMKTIAELHGGSLEVGNIENEQGIQGAILKVRFPKSKNA</sequence>
<keyword evidence="4" id="KW-1003">Cell membrane</keyword>
<evidence type="ECO:0000256" key="3">
    <source>
        <dbReference type="ARBA" id="ARBA00012438"/>
    </source>
</evidence>
<keyword evidence="13 15" id="KW-0472">Membrane</keyword>
<keyword evidence="8" id="KW-0547">Nucleotide-binding</keyword>
<evidence type="ECO:0000256" key="10">
    <source>
        <dbReference type="ARBA" id="ARBA00022840"/>
    </source>
</evidence>
<dbReference type="InterPro" id="IPR003594">
    <property type="entry name" value="HATPase_dom"/>
</dbReference>
<dbReference type="EC" id="2.7.13.3" evidence="3"/>
<comment type="caution">
    <text evidence="18">The sequence shown here is derived from an EMBL/GenBank/DDBJ whole genome shotgun (WGS) entry which is preliminary data.</text>
</comment>
<gene>
    <name evidence="18" type="ORF">NWE73_04255</name>
</gene>